<dbReference type="Gene3D" id="1.25.40.20">
    <property type="entry name" value="Ankyrin repeat-containing domain"/>
    <property type="match status" value="2"/>
</dbReference>
<name>A0ABD3UFF8_SINWO</name>
<dbReference type="Pfam" id="PF12796">
    <property type="entry name" value="Ank_2"/>
    <property type="match status" value="1"/>
</dbReference>
<keyword evidence="5" id="KW-1185">Reference proteome</keyword>
<dbReference type="EMBL" id="JBJQND010000016">
    <property type="protein sequence ID" value="KAL3848241.1"/>
    <property type="molecule type" value="Genomic_DNA"/>
</dbReference>
<dbReference type="PANTHER" id="PTHR24171:SF9">
    <property type="entry name" value="ANKYRIN REPEAT DOMAIN-CONTAINING PROTEIN 39"/>
    <property type="match status" value="1"/>
</dbReference>
<reference evidence="4 5" key="1">
    <citation type="submission" date="2024-11" db="EMBL/GenBank/DDBJ databases">
        <title>Chromosome-level genome assembly of the freshwater bivalve Anodonta woodiana.</title>
        <authorList>
            <person name="Chen X."/>
        </authorList>
    </citation>
    <scope>NUCLEOTIDE SEQUENCE [LARGE SCALE GENOMIC DNA]</scope>
    <source>
        <strain evidence="4">MN2024</strain>
        <tissue evidence="4">Gills</tissue>
    </source>
</reference>
<dbReference type="PROSITE" id="PS50297">
    <property type="entry name" value="ANK_REP_REGION"/>
    <property type="match status" value="3"/>
</dbReference>
<dbReference type="SUPFAM" id="SSF48403">
    <property type="entry name" value="Ankyrin repeat"/>
    <property type="match status" value="1"/>
</dbReference>
<dbReference type="AlphaFoldDB" id="A0ABD3UFF8"/>
<evidence type="ECO:0000313" key="5">
    <source>
        <dbReference type="Proteomes" id="UP001634394"/>
    </source>
</evidence>
<evidence type="ECO:0000313" key="4">
    <source>
        <dbReference type="EMBL" id="KAL3848241.1"/>
    </source>
</evidence>
<dbReference type="PRINTS" id="PR01415">
    <property type="entry name" value="ANKYRIN"/>
</dbReference>
<organism evidence="4 5">
    <name type="scientific">Sinanodonta woodiana</name>
    <name type="common">Chinese pond mussel</name>
    <name type="synonym">Anodonta woodiana</name>
    <dbReference type="NCBI Taxonomy" id="1069815"/>
    <lineage>
        <taxon>Eukaryota</taxon>
        <taxon>Metazoa</taxon>
        <taxon>Spiralia</taxon>
        <taxon>Lophotrochozoa</taxon>
        <taxon>Mollusca</taxon>
        <taxon>Bivalvia</taxon>
        <taxon>Autobranchia</taxon>
        <taxon>Heteroconchia</taxon>
        <taxon>Palaeoheterodonta</taxon>
        <taxon>Unionida</taxon>
        <taxon>Unionoidea</taxon>
        <taxon>Unionidae</taxon>
        <taxon>Unioninae</taxon>
        <taxon>Sinanodonta</taxon>
    </lineage>
</organism>
<dbReference type="InterPro" id="IPR036770">
    <property type="entry name" value="Ankyrin_rpt-contain_sf"/>
</dbReference>
<dbReference type="PANTHER" id="PTHR24171">
    <property type="entry name" value="ANKYRIN REPEAT DOMAIN-CONTAINING PROTEIN 39-RELATED"/>
    <property type="match status" value="1"/>
</dbReference>
<accession>A0ABD3UFF8</accession>
<feature type="repeat" description="ANK" evidence="3">
    <location>
        <begin position="127"/>
        <end position="159"/>
    </location>
</feature>
<gene>
    <name evidence="4" type="ORF">ACJMK2_019110</name>
</gene>
<dbReference type="SMART" id="SM00248">
    <property type="entry name" value="ANK"/>
    <property type="match status" value="3"/>
</dbReference>
<feature type="repeat" description="ANK" evidence="3">
    <location>
        <begin position="94"/>
        <end position="126"/>
    </location>
</feature>
<comment type="caution">
    <text evidence="4">The sequence shown here is derived from an EMBL/GenBank/DDBJ whole genome shotgun (WGS) entry which is preliminary data.</text>
</comment>
<dbReference type="Proteomes" id="UP001634394">
    <property type="component" value="Unassembled WGS sequence"/>
</dbReference>
<proteinExistence type="predicted"/>
<evidence type="ECO:0000256" key="1">
    <source>
        <dbReference type="ARBA" id="ARBA00022737"/>
    </source>
</evidence>
<keyword evidence="1" id="KW-0677">Repeat</keyword>
<evidence type="ECO:0000256" key="3">
    <source>
        <dbReference type="PROSITE-ProRule" id="PRU00023"/>
    </source>
</evidence>
<evidence type="ECO:0008006" key="6">
    <source>
        <dbReference type="Google" id="ProtNLM"/>
    </source>
</evidence>
<dbReference type="PROSITE" id="PS50088">
    <property type="entry name" value="ANK_REPEAT"/>
    <property type="match status" value="3"/>
</dbReference>
<feature type="repeat" description="ANK" evidence="3">
    <location>
        <begin position="60"/>
        <end position="92"/>
    </location>
</feature>
<evidence type="ECO:0000256" key="2">
    <source>
        <dbReference type="ARBA" id="ARBA00023043"/>
    </source>
</evidence>
<protein>
    <recommendedName>
        <fullName evidence="6">Ankyrin repeat domain-containing protein 39</fullName>
    </recommendedName>
</protein>
<keyword evidence="2 3" id="KW-0040">ANK repeat</keyword>
<sequence length="183" mass="19905">MDHIHDGHVCHCQSVNPSVVETLEELDFTRGIWISALNGLINEVSQMLVKGTDPNATDSFGYTALHYAARSGHYAVCELLLQRGANPDIKTKSGGITSLHRACYQGHLSIVQILLDYKADPLTADSDGKLPLHKAAENGHVEIVKLLVSQGGKALSMADNKGRIPLDCVSSNNLELRELLQPR</sequence>
<dbReference type="InterPro" id="IPR002110">
    <property type="entry name" value="Ankyrin_rpt"/>
</dbReference>
<dbReference type="Pfam" id="PF00023">
    <property type="entry name" value="Ank"/>
    <property type="match status" value="1"/>
</dbReference>